<reference evidence="3 4" key="1">
    <citation type="journal article" date="2018" name="Cell">
        <title>The Chara Genome: Secondary Complexity and Implications for Plant Terrestrialization.</title>
        <authorList>
            <person name="Nishiyama T."/>
            <person name="Sakayama H."/>
            <person name="Vries J.D."/>
            <person name="Buschmann H."/>
            <person name="Saint-Marcoux D."/>
            <person name="Ullrich K.K."/>
            <person name="Haas F.B."/>
            <person name="Vanderstraeten L."/>
            <person name="Becker D."/>
            <person name="Lang D."/>
            <person name="Vosolsobe S."/>
            <person name="Rombauts S."/>
            <person name="Wilhelmsson P.K.I."/>
            <person name="Janitza P."/>
            <person name="Kern R."/>
            <person name="Heyl A."/>
            <person name="Rumpler F."/>
            <person name="Villalobos L.I.A.C."/>
            <person name="Clay J.M."/>
            <person name="Skokan R."/>
            <person name="Toyoda A."/>
            <person name="Suzuki Y."/>
            <person name="Kagoshima H."/>
            <person name="Schijlen E."/>
            <person name="Tajeshwar N."/>
            <person name="Catarino B."/>
            <person name="Hetherington A.J."/>
            <person name="Saltykova A."/>
            <person name="Bonnot C."/>
            <person name="Breuninger H."/>
            <person name="Symeonidi A."/>
            <person name="Radhakrishnan G.V."/>
            <person name="Van Nieuwerburgh F."/>
            <person name="Deforce D."/>
            <person name="Chang C."/>
            <person name="Karol K.G."/>
            <person name="Hedrich R."/>
            <person name="Ulvskov P."/>
            <person name="Glockner G."/>
            <person name="Delwiche C.F."/>
            <person name="Petrasek J."/>
            <person name="Van de Peer Y."/>
            <person name="Friml J."/>
            <person name="Beilby M."/>
            <person name="Dolan L."/>
            <person name="Kohara Y."/>
            <person name="Sugano S."/>
            <person name="Fujiyama A."/>
            <person name="Delaux P.-M."/>
            <person name="Quint M."/>
            <person name="TheiBen G."/>
            <person name="Hagemann M."/>
            <person name="Harholt J."/>
            <person name="Dunand C."/>
            <person name="Zachgo S."/>
            <person name="Langdale J."/>
            <person name="Maumus F."/>
            <person name="Straeten D.V.D."/>
            <person name="Gould S.B."/>
            <person name="Rensing S.A."/>
        </authorList>
    </citation>
    <scope>NUCLEOTIDE SEQUENCE [LARGE SCALE GENOMIC DNA]</scope>
    <source>
        <strain evidence="3 4">S276</strain>
    </source>
</reference>
<dbReference type="AlphaFoldDB" id="A0A388JWR9"/>
<dbReference type="OrthoDB" id="10250783at2759"/>
<name>A0A388JWR9_CHABU</name>
<sequence>MAMDFRSGGRVWRGLEFLPHILKIRPTVSFVYAFMLLLGISMLVLYPFNSNLKLGGSQEGKCTHPNFNLTRSELLEEYGAKLYFYTHVSGAELISVVLNDANKVFAISFRTPVDSDQGMPHILEHSVLDGSTKYPVKEPFVELLKGSLYTFLNAYTYPDRTVYPSASVNQQDFRNLVDVYLDAVFNPACVENKFIFQQEGWRYELDSADGNITLQGVVYSEMRGAYSDPDQLVARYTQQALFPDNTYRFESGGDPETIPSLTYDTFQDFYKKFYHPSNARVWFYGNDEPCERLDILDSYLRNYDPYPEARTTSVIQHQPPFAAPKTVQQFYPVTSTQAKATVTVNWVLDHQDTPMDIEEQTALAVLNHLLLGTPASLLSKALMDSKLGDMLVDDGVDGTLLQTVFVVGLKGVALDKLAEVEQVVLDTLRLARDKGFPQLAVDASLNTIEFSLRENDPGTKQPRGLVLFLAALTNWLYDEDPMDELRFEGPLRSLRARLTSPEAVRDVFGQLIDNRFLKNTHRVTIHLLPKVGLGEETVRKEQEKLLAYKASLSPQQLDALVAETHAIHAWMNKTDDPADLAKVPALRLEDIDRNSPRIPTIVSGFQDATILEHPLDTNRILYVDAAFSLRYVDSSLLPLTVLLINSLVEMGTAEQDYVEFSQTIHSKTGGISVSMEVISVQGSDDPATYLVVSGKSVEKNAKDLFDLMYKVLVDVKLDDKQKFAEIVSRTRRKLEDKFISKGHRLALVQMQGKDNTAGWISQQCGGLSFLLYLRLLEAKLDQTWPQVMASMQDLRRQVATLTDAILNLTGEEDTLADTASYARDFLNRFSKSEGSLRATRSSLLPPFNEAMTVPTQVNYVGKGGNVYKAGYQLQGSAFVITNYIQGKWLWEEVRIKRAAYGAYCSLDAITGFLAFLSYRDPNVVSTLTTFDKTVTFLEELSMNDDTLTKAIIGAIGSFDPYSLPFVQGYTAFIRFVAKVSDEERQEYREGILSTKVDDFHDFAKWLKKAMYGNKGFVAIVASEGAVAAAIAQEPGLNLNVTHVL</sequence>
<dbReference type="Pfam" id="PF22516">
    <property type="entry name" value="PreP_C"/>
    <property type="match status" value="1"/>
</dbReference>
<dbReference type="InterPro" id="IPR013578">
    <property type="entry name" value="Peptidase_M16C_assoc"/>
</dbReference>
<protein>
    <recommendedName>
        <fullName evidence="2">Peptidase M16C associated domain-containing protein</fullName>
    </recommendedName>
</protein>
<dbReference type="SMART" id="SM01264">
    <property type="entry name" value="M16C_associated"/>
    <property type="match status" value="1"/>
</dbReference>
<feature type="domain" description="Peptidase M16C associated" evidence="2">
    <location>
        <begin position="527"/>
        <end position="776"/>
    </location>
</feature>
<evidence type="ECO:0000259" key="2">
    <source>
        <dbReference type="SMART" id="SM01264"/>
    </source>
</evidence>
<proteinExistence type="predicted"/>
<dbReference type="InterPro" id="IPR055130">
    <property type="entry name" value="PreP_C"/>
</dbReference>
<dbReference type="Proteomes" id="UP000265515">
    <property type="component" value="Unassembled WGS sequence"/>
</dbReference>
<dbReference type="PANTHER" id="PTHR43016">
    <property type="entry name" value="PRESEQUENCE PROTEASE"/>
    <property type="match status" value="1"/>
</dbReference>
<dbReference type="PANTHER" id="PTHR43016:SF13">
    <property type="entry name" value="PRESEQUENCE PROTEASE, MITOCHONDRIAL"/>
    <property type="match status" value="1"/>
</dbReference>
<dbReference type="Pfam" id="PF08367">
    <property type="entry name" value="M16C_assoc"/>
    <property type="match status" value="1"/>
</dbReference>
<dbReference type="GO" id="GO:0004222">
    <property type="term" value="F:metalloendopeptidase activity"/>
    <property type="evidence" value="ECO:0007669"/>
    <property type="project" value="TreeGrafter"/>
</dbReference>
<evidence type="ECO:0000313" key="3">
    <source>
        <dbReference type="EMBL" id="GBG62246.1"/>
    </source>
</evidence>
<dbReference type="GO" id="GO:0046872">
    <property type="term" value="F:metal ion binding"/>
    <property type="evidence" value="ECO:0007669"/>
    <property type="project" value="InterPro"/>
</dbReference>
<dbReference type="EMBL" id="BFEA01000027">
    <property type="protein sequence ID" value="GBG62246.1"/>
    <property type="molecule type" value="Genomic_DNA"/>
</dbReference>
<keyword evidence="1" id="KW-0472">Membrane</keyword>
<dbReference type="SUPFAM" id="SSF63411">
    <property type="entry name" value="LuxS/MPP-like metallohydrolase"/>
    <property type="match status" value="4"/>
</dbReference>
<dbReference type="InterPro" id="IPR011765">
    <property type="entry name" value="Pept_M16_N"/>
</dbReference>
<dbReference type="Gene3D" id="3.30.830.10">
    <property type="entry name" value="Metalloenzyme, LuxS/M16 peptidase-like"/>
    <property type="match status" value="4"/>
</dbReference>
<keyword evidence="1" id="KW-0812">Transmembrane</keyword>
<dbReference type="InterPro" id="IPR011249">
    <property type="entry name" value="Metalloenz_LuxS/M16"/>
</dbReference>
<dbReference type="Gramene" id="GBG62246">
    <property type="protein sequence ID" value="GBG62246"/>
    <property type="gene ID" value="CBR_g29853"/>
</dbReference>
<keyword evidence="4" id="KW-1185">Reference proteome</keyword>
<dbReference type="FunFam" id="3.30.830.10:FF:000034">
    <property type="entry name" value="presequence protease 1, chloroplastic/mitochondrial"/>
    <property type="match status" value="1"/>
</dbReference>
<accession>A0A388JWR9</accession>
<gene>
    <name evidence="3" type="ORF">CBR_g29853</name>
</gene>
<dbReference type="STRING" id="69332.A0A388JWR9"/>
<dbReference type="InterPro" id="IPR007863">
    <property type="entry name" value="Peptidase_M16_C"/>
</dbReference>
<evidence type="ECO:0000313" key="4">
    <source>
        <dbReference type="Proteomes" id="UP000265515"/>
    </source>
</evidence>
<dbReference type="Pfam" id="PF05193">
    <property type="entry name" value="Peptidase_M16_C"/>
    <property type="match status" value="1"/>
</dbReference>
<dbReference type="GO" id="GO:0016485">
    <property type="term" value="P:protein processing"/>
    <property type="evidence" value="ECO:0007669"/>
    <property type="project" value="TreeGrafter"/>
</dbReference>
<feature type="transmembrane region" description="Helical" evidence="1">
    <location>
        <begin position="30"/>
        <end position="48"/>
    </location>
</feature>
<evidence type="ECO:0000256" key="1">
    <source>
        <dbReference type="SAM" id="Phobius"/>
    </source>
</evidence>
<organism evidence="3 4">
    <name type="scientific">Chara braunii</name>
    <name type="common">Braun's stonewort</name>
    <dbReference type="NCBI Taxonomy" id="69332"/>
    <lineage>
        <taxon>Eukaryota</taxon>
        <taxon>Viridiplantae</taxon>
        <taxon>Streptophyta</taxon>
        <taxon>Charophyceae</taxon>
        <taxon>Charales</taxon>
        <taxon>Characeae</taxon>
        <taxon>Chara</taxon>
    </lineage>
</organism>
<keyword evidence="1" id="KW-1133">Transmembrane helix</keyword>
<dbReference type="Pfam" id="PF00675">
    <property type="entry name" value="Peptidase_M16"/>
    <property type="match status" value="1"/>
</dbReference>
<comment type="caution">
    <text evidence="3">The sequence shown here is derived from an EMBL/GenBank/DDBJ whole genome shotgun (WGS) entry which is preliminary data.</text>
</comment>